<dbReference type="EMBL" id="AGNL01017215">
    <property type="protein sequence ID" value="EJK64480.1"/>
    <property type="molecule type" value="Genomic_DNA"/>
</dbReference>
<protein>
    <submittedName>
        <fullName evidence="2">Uncharacterized protein</fullName>
    </submittedName>
</protein>
<sequence>MTSNETGSLIAFLSALHSISGNSDCNTITVHARRQEDVVVVTKEQTKWDDEAKDKVNLVSPSLQQAQLKWDKFCEDEMGCHARSHPKEKREFGPERGRAALSGPNPTFPLGLNFLGGLLVTKQHPVGLGQLGRHNDDRESRAPPWPPLVAR</sequence>
<gene>
    <name evidence="2" type="ORF">THAOC_14780</name>
</gene>
<accession>K0SGH6</accession>
<dbReference type="AlphaFoldDB" id="K0SGH6"/>
<evidence type="ECO:0000256" key="1">
    <source>
        <dbReference type="SAM" id="MobiDB-lite"/>
    </source>
</evidence>
<feature type="compositionally biased region" description="Basic and acidic residues" evidence="1">
    <location>
        <begin position="88"/>
        <end position="98"/>
    </location>
</feature>
<feature type="region of interest" description="Disordered" evidence="1">
    <location>
        <begin position="82"/>
        <end position="104"/>
    </location>
</feature>
<evidence type="ECO:0000313" key="3">
    <source>
        <dbReference type="Proteomes" id="UP000266841"/>
    </source>
</evidence>
<name>K0SGH6_THAOC</name>
<keyword evidence="3" id="KW-1185">Reference proteome</keyword>
<dbReference type="Proteomes" id="UP000266841">
    <property type="component" value="Unassembled WGS sequence"/>
</dbReference>
<organism evidence="2 3">
    <name type="scientific">Thalassiosira oceanica</name>
    <name type="common">Marine diatom</name>
    <dbReference type="NCBI Taxonomy" id="159749"/>
    <lineage>
        <taxon>Eukaryota</taxon>
        <taxon>Sar</taxon>
        <taxon>Stramenopiles</taxon>
        <taxon>Ochrophyta</taxon>
        <taxon>Bacillariophyta</taxon>
        <taxon>Coscinodiscophyceae</taxon>
        <taxon>Thalassiosirophycidae</taxon>
        <taxon>Thalassiosirales</taxon>
        <taxon>Thalassiosiraceae</taxon>
        <taxon>Thalassiosira</taxon>
    </lineage>
</organism>
<reference evidence="2 3" key="1">
    <citation type="journal article" date="2012" name="Genome Biol.">
        <title>Genome and low-iron response of an oceanic diatom adapted to chronic iron limitation.</title>
        <authorList>
            <person name="Lommer M."/>
            <person name="Specht M."/>
            <person name="Roy A.S."/>
            <person name="Kraemer L."/>
            <person name="Andreson R."/>
            <person name="Gutowska M.A."/>
            <person name="Wolf J."/>
            <person name="Bergner S.V."/>
            <person name="Schilhabel M.B."/>
            <person name="Klostermeier U.C."/>
            <person name="Beiko R.G."/>
            <person name="Rosenstiel P."/>
            <person name="Hippler M."/>
            <person name="Laroche J."/>
        </authorList>
    </citation>
    <scope>NUCLEOTIDE SEQUENCE [LARGE SCALE GENOMIC DNA]</scope>
    <source>
        <strain evidence="2 3">CCMP1005</strain>
    </source>
</reference>
<feature type="region of interest" description="Disordered" evidence="1">
    <location>
        <begin position="129"/>
        <end position="151"/>
    </location>
</feature>
<comment type="caution">
    <text evidence="2">The sequence shown here is derived from an EMBL/GenBank/DDBJ whole genome shotgun (WGS) entry which is preliminary data.</text>
</comment>
<evidence type="ECO:0000313" key="2">
    <source>
        <dbReference type="EMBL" id="EJK64480.1"/>
    </source>
</evidence>
<proteinExistence type="predicted"/>